<feature type="coiled-coil region" evidence="9">
    <location>
        <begin position="163"/>
        <end position="190"/>
    </location>
</feature>
<sequence>MDSVALDPLSSLENHLNALVANITQTNTFANAPQLAKDLVTDDDNLSSALTLLRKHQQNYARLLNLRVEVEDLQTQLQDTIRRSVAFRDEILQIHPTILDDSDEEEEDDDDDAQNNITEIDYHTLLAFAARIGKHNAAAAREAEAEAVRRKVAAKREAVNGAADGEENATAETEAEVERINNTVAQTRAQMGMAFPDANLLRVGALGQLQLYQEKQATAGANVEDALDREVERLVRESEDIAEAVVEPVENTAAEEGMGWSSPELAKRTLPGPSGQTEQAHGSGQASMPQQVKRQGGDLPPAPPKRKVALDFPGSDDEEDDD</sequence>
<evidence type="ECO:0000256" key="5">
    <source>
        <dbReference type="ARBA" id="ARBA00023163"/>
    </source>
</evidence>
<keyword evidence="5 8" id="KW-0804">Transcription</keyword>
<dbReference type="PANTHER" id="PTHR13208:SF2">
    <property type="entry name" value="MEDIATOR OF RNA POLYMERASE II TRANSCRIPTION SUBUNIT 4"/>
    <property type="match status" value="1"/>
</dbReference>
<keyword evidence="9" id="KW-0175">Coiled coil</keyword>
<keyword evidence="8" id="KW-0010">Activator</keyword>
<feature type="coiled-coil region" evidence="9">
    <location>
        <begin position="53"/>
        <end position="83"/>
    </location>
</feature>
<keyword evidence="4 8" id="KW-0805">Transcription regulation</keyword>
<reference evidence="11 12" key="1">
    <citation type="submission" date="2015-01" db="EMBL/GenBank/DDBJ databases">
        <title>The Genome Sequence of Exophiala oligosperma CBS72588.</title>
        <authorList>
            <consortium name="The Broad Institute Genomics Platform"/>
            <person name="Cuomo C."/>
            <person name="de Hoog S."/>
            <person name="Gorbushina A."/>
            <person name="Stielow B."/>
            <person name="Teixiera M."/>
            <person name="Abouelleil A."/>
            <person name="Chapman S.B."/>
            <person name="Priest M."/>
            <person name="Young S.K."/>
            <person name="Wortman J."/>
            <person name="Nusbaum C."/>
            <person name="Birren B."/>
        </authorList>
    </citation>
    <scope>NUCLEOTIDE SEQUENCE [LARGE SCALE GENOMIC DNA]</scope>
    <source>
        <strain evidence="11 12">CBS 72588</strain>
    </source>
</reference>
<evidence type="ECO:0000256" key="1">
    <source>
        <dbReference type="ARBA" id="ARBA00004123"/>
    </source>
</evidence>
<gene>
    <name evidence="8" type="primary">MED4</name>
    <name evidence="11" type="ORF">PV06_02389</name>
</gene>
<dbReference type="EMBL" id="KN847333">
    <property type="protein sequence ID" value="KIW46743.1"/>
    <property type="molecule type" value="Genomic_DNA"/>
</dbReference>
<dbReference type="GO" id="GO:0016592">
    <property type="term" value="C:mediator complex"/>
    <property type="evidence" value="ECO:0007669"/>
    <property type="project" value="InterPro"/>
</dbReference>
<accession>A0A0D2DUA7</accession>
<protein>
    <recommendedName>
        <fullName evidence="3 8">Mediator of RNA polymerase II transcription subunit 4</fullName>
    </recommendedName>
    <alternativeName>
        <fullName evidence="7 8">Mediator complex subunit 4</fullName>
    </alternativeName>
</protein>
<dbReference type="VEuPathDB" id="FungiDB:PV06_02389"/>
<dbReference type="GeneID" id="27354463"/>
<comment type="subunit">
    <text evidence="8">Component of the Mediator complex.</text>
</comment>
<evidence type="ECO:0000256" key="4">
    <source>
        <dbReference type="ARBA" id="ARBA00023015"/>
    </source>
</evidence>
<organism evidence="11 12">
    <name type="scientific">Exophiala oligosperma</name>
    <dbReference type="NCBI Taxonomy" id="215243"/>
    <lineage>
        <taxon>Eukaryota</taxon>
        <taxon>Fungi</taxon>
        <taxon>Dikarya</taxon>
        <taxon>Ascomycota</taxon>
        <taxon>Pezizomycotina</taxon>
        <taxon>Eurotiomycetes</taxon>
        <taxon>Chaetothyriomycetidae</taxon>
        <taxon>Chaetothyriales</taxon>
        <taxon>Herpotrichiellaceae</taxon>
        <taxon>Exophiala</taxon>
    </lineage>
</organism>
<dbReference type="STRING" id="215243.A0A0D2DUA7"/>
<dbReference type="HOGENOM" id="CLU_052082_0_0_1"/>
<dbReference type="Proteomes" id="UP000053342">
    <property type="component" value="Unassembled WGS sequence"/>
</dbReference>
<evidence type="ECO:0000256" key="9">
    <source>
        <dbReference type="SAM" id="Coils"/>
    </source>
</evidence>
<comment type="subcellular location">
    <subcellularLocation>
        <location evidence="1 8">Nucleus</location>
    </subcellularLocation>
</comment>
<comment type="function">
    <text evidence="8">Component of the Mediator complex, a coactivator involved in the regulated transcription of nearly all RNA polymerase II-dependent genes. Mediator functions as a bridge to convey information from gene-specific regulatory proteins to the basal RNA polymerase II transcription machinery. Mediator is recruited to promoters by direct interactions with regulatory proteins and serves as a scaffold for the assembly of a functional preinitiation complex with RNA polymerase II and the general transcription factors.</text>
</comment>
<dbReference type="InterPro" id="IPR019258">
    <property type="entry name" value="Mediator_Med4"/>
</dbReference>
<evidence type="ECO:0000256" key="2">
    <source>
        <dbReference type="ARBA" id="ARBA00009626"/>
    </source>
</evidence>
<dbReference type="Pfam" id="PF10018">
    <property type="entry name" value="Med4"/>
    <property type="match status" value="1"/>
</dbReference>
<dbReference type="GO" id="GO:0003712">
    <property type="term" value="F:transcription coregulator activity"/>
    <property type="evidence" value="ECO:0007669"/>
    <property type="project" value="InterPro"/>
</dbReference>
<evidence type="ECO:0000256" key="6">
    <source>
        <dbReference type="ARBA" id="ARBA00023242"/>
    </source>
</evidence>
<dbReference type="GO" id="GO:0070847">
    <property type="term" value="C:core mediator complex"/>
    <property type="evidence" value="ECO:0007669"/>
    <property type="project" value="TreeGrafter"/>
</dbReference>
<keyword evidence="12" id="KW-1185">Reference proteome</keyword>
<dbReference type="PANTHER" id="PTHR13208">
    <property type="entry name" value="MEDIATOR OF RNA POLYMERASE II TRANSCRIPTION SUBUNIT 4"/>
    <property type="match status" value="1"/>
</dbReference>
<evidence type="ECO:0000256" key="10">
    <source>
        <dbReference type="SAM" id="MobiDB-lite"/>
    </source>
</evidence>
<evidence type="ECO:0000313" key="12">
    <source>
        <dbReference type="Proteomes" id="UP000053342"/>
    </source>
</evidence>
<keyword evidence="6 8" id="KW-0539">Nucleus</keyword>
<dbReference type="OrthoDB" id="1929813at2759"/>
<evidence type="ECO:0000313" key="11">
    <source>
        <dbReference type="EMBL" id="KIW46743.1"/>
    </source>
</evidence>
<dbReference type="GO" id="GO:0006357">
    <property type="term" value="P:regulation of transcription by RNA polymerase II"/>
    <property type="evidence" value="ECO:0007669"/>
    <property type="project" value="InterPro"/>
</dbReference>
<dbReference type="AlphaFoldDB" id="A0A0D2DUA7"/>
<evidence type="ECO:0000256" key="7">
    <source>
        <dbReference type="ARBA" id="ARBA00031257"/>
    </source>
</evidence>
<comment type="similarity">
    <text evidence="2 8">Belongs to the Mediator complex subunit 4 family.</text>
</comment>
<evidence type="ECO:0000256" key="8">
    <source>
        <dbReference type="RuleBase" id="RU364141"/>
    </source>
</evidence>
<proteinExistence type="inferred from homology"/>
<name>A0A0D2DUA7_9EURO</name>
<evidence type="ECO:0000256" key="3">
    <source>
        <dbReference type="ARBA" id="ARBA00020629"/>
    </source>
</evidence>
<dbReference type="RefSeq" id="XP_016266959.1">
    <property type="nucleotide sequence ID" value="XM_016403062.1"/>
</dbReference>
<feature type="region of interest" description="Disordered" evidence="10">
    <location>
        <begin position="247"/>
        <end position="322"/>
    </location>
</feature>
<feature type="compositionally biased region" description="Polar residues" evidence="10">
    <location>
        <begin position="274"/>
        <end position="293"/>
    </location>
</feature>